<dbReference type="GO" id="GO:0010142">
    <property type="term" value="P:farnesyl diphosphate biosynthetic process, mevalonate pathway"/>
    <property type="evidence" value="ECO:0007669"/>
    <property type="project" value="TreeGrafter"/>
</dbReference>
<dbReference type="NCBIfam" id="TIGR01219">
    <property type="entry name" value="Pmev_kin_ERG8"/>
    <property type="match status" value="1"/>
</dbReference>
<dbReference type="FunFam" id="3.30.230.10:FF:000069">
    <property type="entry name" value="Probable phosphomevalonate kinase"/>
    <property type="match status" value="1"/>
</dbReference>
<reference evidence="13" key="1">
    <citation type="submission" date="2023-02" db="EMBL/GenBank/DDBJ databases">
        <title>Genome of toxic invasive species Heracleum sosnowskyi carries increased number of genes despite the absence of recent whole-genome duplications.</title>
        <authorList>
            <person name="Schelkunov M."/>
            <person name="Shtratnikova V."/>
            <person name="Makarenko M."/>
            <person name="Klepikova A."/>
            <person name="Omelchenko D."/>
            <person name="Novikova G."/>
            <person name="Obukhova E."/>
            <person name="Bogdanov V."/>
            <person name="Penin A."/>
            <person name="Logacheva M."/>
        </authorList>
    </citation>
    <scope>NUCLEOTIDE SEQUENCE</scope>
    <source>
        <strain evidence="13">Hsosn_3</strain>
        <tissue evidence="13">Leaf</tissue>
    </source>
</reference>
<evidence type="ECO:0000256" key="5">
    <source>
        <dbReference type="ARBA" id="ARBA00022679"/>
    </source>
</evidence>
<dbReference type="PANTHER" id="PTHR31814">
    <property type="match status" value="1"/>
</dbReference>
<feature type="domain" description="GHMP kinase C-terminal" evidence="12">
    <location>
        <begin position="396"/>
        <end position="474"/>
    </location>
</feature>
<keyword evidence="14" id="KW-1185">Reference proteome</keyword>
<comment type="pathway">
    <text evidence="1">Isoprenoid biosynthesis; isopentenyl diphosphate biosynthesis via mevalonate pathway; isopentenyl diphosphate from (R)-mevalonate: step 2/3.</text>
</comment>
<dbReference type="EC" id="2.7.4.2" evidence="3"/>
<keyword evidence="10" id="KW-0443">Lipid metabolism</keyword>
<keyword evidence="8" id="KW-0067">ATP-binding</keyword>
<evidence type="ECO:0000313" key="13">
    <source>
        <dbReference type="EMBL" id="KAK1367583.1"/>
    </source>
</evidence>
<evidence type="ECO:0000256" key="9">
    <source>
        <dbReference type="ARBA" id="ARBA00022955"/>
    </source>
</evidence>
<proteinExistence type="inferred from homology"/>
<keyword evidence="7 13" id="KW-0418">Kinase</keyword>
<keyword evidence="6" id="KW-0547">Nucleotide-binding</keyword>
<dbReference type="GO" id="GO:0019287">
    <property type="term" value="P:isopentenyl diphosphate biosynthetic process, mevalonate pathway"/>
    <property type="evidence" value="ECO:0007669"/>
    <property type="project" value="TreeGrafter"/>
</dbReference>
<evidence type="ECO:0000256" key="8">
    <source>
        <dbReference type="ARBA" id="ARBA00022840"/>
    </source>
</evidence>
<dbReference type="PANTHER" id="PTHR31814:SF2">
    <property type="entry name" value="PHOSPHOMEVALONATE KINASE"/>
    <property type="match status" value="1"/>
</dbReference>
<evidence type="ECO:0000256" key="11">
    <source>
        <dbReference type="ARBA" id="ARBA00023221"/>
    </source>
</evidence>
<keyword evidence="11" id="KW-0753">Steroid metabolism</keyword>
<dbReference type="InterPro" id="IPR036554">
    <property type="entry name" value="GHMP_kinase_C_sf"/>
</dbReference>
<dbReference type="AlphaFoldDB" id="A0AAD8HIY3"/>
<gene>
    <name evidence="13" type="ORF">POM88_033675</name>
</gene>
<dbReference type="Gene3D" id="3.30.230.10">
    <property type="match status" value="1"/>
</dbReference>
<dbReference type="GO" id="GO:0005524">
    <property type="term" value="F:ATP binding"/>
    <property type="evidence" value="ECO:0007669"/>
    <property type="project" value="UniProtKB-KW"/>
</dbReference>
<evidence type="ECO:0000256" key="4">
    <source>
        <dbReference type="ARBA" id="ARBA00022516"/>
    </source>
</evidence>
<evidence type="ECO:0000256" key="2">
    <source>
        <dbReference type="ARBA" id="ARBA00006495"/>
    </source>
</evidence>
<dbReference type="GO" id="GO:0005777">
    <property type="term" value="C:peroxisome"/>
    <property type="evidence" value="ECO:0007669"/>
    <property type="project" value="TreeGrafter"/>
</dbReference>
<dbReference type="Gene3D" id="3.30.70.890">
    <property type="entry name" value="GHMP kinase, C-terminal domain"/>
    <property type="match status" value="1"/>
</dbReference>
<name>A0AAD8HIY3_9APIA</name>
<dbReference type="InterPro" id="IPR020568">
    <property type="entry name" value="Ribosomal_Su5_D2-typ_SF"/>
</dbReference>
<dbReference type="SUPFAM" id="SSF54211">
    <property type="entry name" value="Ribosomal protein S5 domain 2-like"/>
    <property type="match status" value="1"/>
</dbReference>
<keyword evidence="4" id="KW-0444">Lipid biosynthesis</keyword>
<keyword evidence="9" id="KW-0752">Steroid biosynthesis</keyword>
<dbReference type="InterPro" id="IPR014721">
    <property type="entry name" value="Ribsml_uS5_D2-typ_fold_subgr"/>
</dbReference>
<evidence type="ECO:0000256" key="6">
    <source>
        <dbReference type="ARBA" id="ARBA00022741"/>
    </source>
</evidence>
<organism evidence="13 14">
    <name type="scientific">Heracleum sosnowskyi</name>
    <dbReference type="NCBI Taxonomy" id="360622"/>
    <lineage>
        <taxon>Eukaryota</taxon>
        <taxon>Viridiplantae</taxon>
        <taxon>Streptophyta</taxon>
        <taxon>Embryophyta</taxon>
        <taxon>Tracheophyta</taxon>
        <taxon>Spermatophyta</taxon>
        <taxon>Magnoliopsida</taxon>
        <taxon>eudicotyledons</taxon>
        <taxon>Gunneridae</taxon>
        <taxon>Pentapetalae</taxon>
        <taxon>asterids</taxon>
        <taxon>campanulids</taxon>
        <taxon>Apiales</taxon>
        <taxon>Apiaceae</taxon>
        <taxon>Apioideae</taxon>
        <taxon>apioid superclade</taxon>
        <taxon>Tordylieae</taxon>
        <taxon>Tordyliinae</taxon>
        <taxon>Heracleum</taxon>
    </lineage>
</organism>
<evidence type="ECO:0000256" key="7">
    <source>
        <dbReference type="ARBA" id="ARBA00022777"/>
    </source>
</evidence>
<dbReference type="Proteomes" id="UP001237642">
    <property type="component" value="Unassembled WGS sequence"/>
</dbReference>
<protein>
    <recommendedName>
        <fullName evidence="3">phosphomevalonate kinase</fullName>
        <ecNumber evidence="3">2.7.4.2</ecNumber>
    </recommendedName>
</protein>
<dbReference type="InterPro" id="IPR016005">
    <property type="entry name" value="Erg8"/>
</dbReference>
<keyword evidence="5" id="KW-0808">Transferase</keyword>
<dbReference type="GO" id="GO:0004631">
    <property type="term" value="F:phosphomevalonate kinase activity"/>
    <property type="evidence" value="ECO:0007669"/>
    <property type="project" value="UniProtKB-EC"/>
</dbReference>
<evidence type="ECO:0000259" key="12">
    <source>
        <dbReference type="Pfam" id="PF08544"/>
    </source>
</evidence>
<dbReference type="GO" id="GO:0006694">
    <property type="term" value="P:steroid biosynthetic process"/>
    <property type="evidence" value="ECO:0007669"/>
    <property type="project" value="UniProtKB-KW"/>
</dbReference>
<sequence length="523" mass="57281">MDGVASAPGKVLMTGGYLILERPNAGLVLSTNAQFYAIVKPLYDELKADSWAWLFAGEKRPYYVHLIVLGISEKYESSRLEMIVSIDSRVQSDSRNPFVEYALQYSVAAAYANFDSDKKDVLHKLLLKGLDITILGSNEFYSYRKQIEALGLPLSPESLATLTPFTSITLNTEESNGETSKPEVAKTGLGSSAAMTTAVVAALLNYLGVVNLSSLSEDQDQDMTGTADLDVVHAIAQTAHCIAQGKVGSGFDISSAVYGSQRYVRFLPEVLSSAQVKTHFMETLFEDYMWDHERTKFSLPPLLTLLLGEPGTGGSSTPSMVGAVKKWQKSDPQRSRDIWTKLSNANSALEKQLNLWRKLGAEHADAYLCVINSCSIRKSEEWMEQATEPRQVEIVKALLESKGSMLEIRNHMRLMGEAAGIPIEPASQTQLLDATMNTEGVLLAGVPGAGGFDAVFAVTLGDASSTNLTKAWSSHNVLAMLVREDPRGVSLESNDPRAREITSAFSVDIFLWWNVHLGHPYKR</sequence>
<dbReference type="EMBL" id="JAUIZM010000008">
    <property type="protein sequence ID" value="KAK1367583.1"/>
    <property type="molecule type" value="Genomic_DNA"/>
</dbReference>
<dbReference type="PIRSF" id="PIRSF017288">
    <property type="entry name" value="PMK_GHMP_euk"/>
    <property type="match status" value="1"/>
</dbReference>
<accession>A0AAD8HIY3</accession>
<evidence type="ECO:0000256" key="3">
    <source>
        <dbReference type="ARBA" id="ARBA00012958"/>
    </source>
</evidence>
<evidence type="ECO:0000256" key="10">
    <source>
        <dbReference type="ARBA" id="ARBA00023098"/>
    </source>
</evidence>
<comment type="similarity">
    <text evidence="2">Belongs to the GHMP kinase family. Mevalonate kinase subfamily.</text>
</comment>
<dbReference type="InterPro" id="IPR013750">
    <property type="entry name" value="GHMP_kinase_C_dom"/>
</dbReference>
<evidence type="ECO:0000256" key="1">
    <source>
        <dbReference type="ARBA" id="ARBA00005017"/>
    </source>
</evidence>
<dbReference type="Pfam" id="PF08544">
    <property type="entry name" value="GHMP_kinases_C"/>
    <property type="match status" value="1"/>
</dbReference>
<dbReference type="InterPro" id="IPR035102">
    <property type="entry name" value="Phosphomevalonate_kinase"/>
</dbReference>
<evidence type="ECO:0000313" key="14">
    <source>
        <dbReference type="Proteomes" id="UP001237642"/>
    </source>
</evidence>
<reference evidence="13" key="2">
    <citation type="submission" date="2023-05" db="EMBL/GenBank/DDBJ databases">
        <authorList>
            <person name="Schelkunov M.I."/>
        </authorList>
    </citation>
    <scope>NUCLEOTIDE SEQUENCE</scope>
    <source>
        <strain evidence="13">Hsosn_3</strain>
        <tissue evidence="13">Leaf</tissue>
    </source>
</reference>
<comment type="caution">
    <text evidence="13">The sequence shown here is derived from an EMBL/GenBank/DDBJ whole genome shotgun (WGS) entry which is preliminary data.</text>
</comment>